<evidence type="ECO:0000313" key="2">
    <source>
        <dbReference type="Proteomes" id="UP001157006"/>
    </source>
</evidence>
<proteinExistence type="predicted"/>
<sequence>MYGLSLKNLPQLVFPKVVSENFESVHKSSYLVTIGKRLEEGIKNDGKRDTGEEIGNGFWKGKLNLFRKFISFFINRPSTASFNLQTVTQYSLRPFRSPSIPSPYRQTKHHRTYISFRRSRFNIHPPSTASRFYNNLLQLTTSVRQIHARFTYNNLCSLIRDASASDTLTHFRGFDSP</sequence>
<protein>
    <submittedName>
        <fullName evidence="1">Uncharacterized protein</fullName>
    </submittedName>
</protein>
<keyword evidence="2" id="KW-1185">Reference proteome</keyword>
<reference evidence="1 2" key="1">
    <citation type="submission" date="2023-01" db="EMBL/GenBank/DDBJ databases">
        <authorList>
            <person name="Kreplak J."/>
        </authorList>
    </citation>
    <scope>NUCLEOTIDE SEQUENCE [LARGE SCALE GENOMIC DNA]</scope>
</reference>
<dbReference type="EMBL" id="OX451741">
    <property type="protein sequence ID" value="CAI8618149.1"/>
    <property type="molecule type" value="Genomic_DNA"/>
</dbReference>
<organism evidence="1 2">
    <name type="scientific">Vicia faba</name>
    <name type="common">Broad bean</name>
    <name type="synonym">Faba vulgaris</name>
    <dbReference type="NCBI Taxonomy" id="3906"/>
    <lineage>
        <taxon>Eukaryota</taxon>
        <taxon>Viridiplantae</taxon>
        <taxon>Streptophyta</taxon>
        <taxon>Embryophyta</taxon>
        <taxon>Tracheophyta</taxon>
        <taxon>Spermatophyta</taxon>
        <taxon>Magnoliopsida</taxon>
        <taxon>eudicotyledons</taxon>
        <taxon>Gunneridae</taxon>
        <taxon>Pentapetalae</taxon>
        <taxon>rosids</taxon>
        <taxon>fabids</taxon>
        <taxon>Fabales</taxon>
        <taxon>Fabaceae</taxon>
        <taxon>Papilionoideae</taxon>
        <taxon>50 kb inversion clade</taxon>
        <taxon>NPAAA clade</taxon>
        <taxon>Hologalegina</taxon>
        <taxon>IRL clade</taxon>
        <taxon>Fabeae</taxon>
        <taxon>Vicia</taxon>
    </lineage>
</organism>
<dbReference type="Proteomes" id="UP001157006">
    <property type="component" value="Chromosome 6"/>
</dbReference>
<evidence type="ECO:0000313" key="1">
    <source>
        <dbReference type="EMBL" id="CAI8618149.1"/>
    </source>
</evidence>
<name>A0AAV1B659_VICFA</name>
<accession>A0AAV1B659</accession>
<dbReference type="AlphaFoldDB" id="A0AAV1B659"/>
<gene>
    <name evidence="1" type="ORF">VFH_VI109400</name>
</gene>